<accession>A0A5P8WI73</accession>
<proteinExistence type="predicted"/>
<dbReference type="EMBL" id="CP045229">
    <property type="protein sequence ID" value="QFS52573.1"/>
    <property type="molecule type" value="Genomic_DNA"/>
</dbReference>
<dbReference type="KEGG" id="nsh:GXM_10328"/>
<protein>
    <submittedName>
        <fullName evidence="1">Uncharacterized protein</fullName>
    </submittedName>
</protein>
<name>A0A5P8WI73_9NOSO</name>
<keyword evidence="2" id="KW-1185">Reference proteome</keyword>
<evidence type="ECO:0000313" key="1">
    <source>
        <dbReference type="EMBL" id="QFS52573.1"/>
    </source>
</evidence>
<dbReference type="AlphaFoldDB" id="A0A5P8WI73"/>
<organism evidence="1 2">
    <name type="scientific">Nostoc sphaeroides CCNUC1</name>
    <dbReference type="NCBI Taxonomy" id="2653204"/>
    <lineage>
        <taxon>Bacteria</taxon>
        <taxon>Bacillati</taxon>
        <taxon>Cyanobacteriota</taxon>
        <taxon>Cyanophyceae</taxon>
        <taxon>Nostocales</taxon>
        <taxon>Nostocaceae</taxon>
        <taxon>Nostoc</taxon>
    </lineage>
</organism>
<gene>
    <name evidence="1" type="ORF">GXM_10328</name>
</gene>
<sequence>MTPHVNSILILMKSSNFVVELRWLVGQQRRVDRPNLFETK</sequence>
<reference evidence="1 2" key="1">
    <citation type="submission" date="2019-10" db="EMBL/GenBank/DDBJ databases">
        <title>Genomic and transcriptomic insights into the perfect genentic adaptation of a filamentous nitrogen-fixing cyanobacterium to rice fields.</title>
        <authorList>
            <person name="Chen Z."/>
        </authorList>
    </citation>
    <scope>NUCLEOTIDE SEQUENCE [LARGE SCALE GENOMIC DNA]</scope>
    <source>
        <strain evidence="1">CCNUC1</strain>
    </source>
</reference>
<evidence type="ECO:0000313" key="2">
    <source>
        <dbReference type="Proteomes" id="UP000326678"/>
    </source>
</evidence>
<dbReference type="Proteomes" id="UP000326678">
    <property type="component" value="Chromosome pGXM02"/>
</dbReference>